<dbReference type="Proteomes" id="UP000824083">
    <property type="component" value="Unassembled WGS sequence"/>
</dbReference>
<evidence type="ECO:0000313" key="2">
    <source>
        <dbReference type="EMBL" id="HIU36807.1"/>
    </source>
</evidence>
<feature type="domain" description="AAA-ATPase-like" evidence="1">
    <location>
        <begin position="13"/>
        <end position="208"/>
    </location>
</feature>
<dbReference type="InterPro" id="IPR018631">
    <property type="entry name" value="AAA-ATPase-like_dom"/>
</dbReference>
<dbReference type="PANTHER" id="PTHR34825">
    <property type="entry name" value="CONSERVED PROTEIN, WITH A WEAK D-GALACTARATE DEHYDRATASE/ALTRONATE HYDROLASE DOMAIN"/>
    <property type="match status" value="1"/>
</dbReference>
<dbReference type="EMBL" id="DVMY01000019">
    <property type="protein sequence ID" value="HIU36807.1"/>
    <property type="molecule type" value="Genomic_DNA"/>
</dbReference>
<reference evidence="2" key="1">
    <citation type="submission" date="2020-10" db="EMBL/GenBank/DDBJ databases">
        <authorList>
            <person name="Gilroy R."/>
        </authorList>
    </citation>
    <scope>NUCLEOTIDE SEQUENCE</scope>
    <source>
        <strain evidence="2">7463</strain>
    </source>
</reference>
<reference evidence="2" key="2">
    <citation type="journal article" date="2021" name="PeerJ">
        <title>Extensive microbial diversity within the chicken gut microbiome revealed by metagenomics and culture.</title>
        <authorList>
            <person name="Gilroy R."/>
            <person name="Ravi A."/>
            <person name="Getino M."/>
            <person name="Pursley I."/>
            <person name="Horton D.L."/>
            <person name="Alikhan N.F."/>
            <person name="Baker D."/>
            <person name="Gharbi K."/>
            <person name="Hall N."/>
            <person name="Watson M."/>
            <person name="Adriaenssens E.M."/>
            <person name="Foster-Nyarko E."/>
            <person name="Jarju S."/>
            <person name="Secka A."/>
            <person name="Antonio M."/>
            <person name="Oren A."/>
            <person name="Chaudhuri R.R."/>
            <person name="La Ragione R."/>
            <person name="Hildebrand F."/>
            <person name="Pallen M.J."/>
        </authorList>
    </citation>
    <scope>NUCLEOTIDE SEQUENCE</scope>
    <source>
        <strain evidence="2">7463</strain>
    </source>
</reference>
<dbReference type="InterPro" id="IPR012547">
    <property type="entry name" value="PDDEXK_9"/>
</dbReference>
<dbReference type="AlphaFoldDB" id="A0A9D1LFI8"/>
<dbReference type="SUPFAM" id="SSF52540">
    <property type="entry name" value="P-loop containing nucleoside triphosphate hydrolases"/>
    <property type="match status" value="1"/>
</dbReference>
<gene>
    <name evidence="2" type="ORF">IAC56_00790</name>
</gene>
<organism evidence="2 3">
    <name type="scientific">Candidatus Aphodousia faecigallinarum</name>
    <dbReference type="NCBI Taxonomy" id="2840677"/>
    <lineage>
        <taxon>Bacteria</taxon>
        <taxon>Pseudomonadati</taxon>
        <taxon>Pseudomonadota</taxon>
        <taxon>Betaproteobacteria</taxon>
        <taxon>Burkholderiales</taxon>
        <taxon>Sutterellaceae</taxon>
        <taxon>Sutterellaceae incertae sedis</taxon>
        <taxon>Candidatus Aphodousia</taxon>
    </lineage>
</organism>
<dbReference type="PANTHER" id="PTHR34825:SF1">
    <property type="entry name" value="AAA-ATPASE-LIKE DOMAIN-CONTAINING PROTEIN"/>
    <property type="match status" value="1"/>
</dbReference>
<dbReference type="Pfam" id="PF08011">
    <property type="entry name" value="PDDEXK_9"/>
    <property type="match status" value="1"/>
</dbReference>
<evidence type="ECO:0000313" key="3">
    <source>
        <dbReference type="Proteomes" id="UP000824083"/>
    </source>
</evidence>
<dbReference type="Pfam" id="PF09820">
    <property type="entry name" value="AAA-ATPase_like"/>
    <property type="match status" value="1"/>
</dbReference>
<sequence length="532" mass="60610">MTNETKSMLKALPLGTSNFSALRQGNEIYVDKTRLVYKLAQSRGKIFLARPRRFGKSLLISTFESLFKNGLRDFGGLDIEKLWDDKTYPVVRLDFSKIKGQASIELFNQAFYDALQEAFTPLGFTYDPNRTSLLAQLDTWTQNLSDNSIVVLIDEYDAPLTEKMDNPTLFNAIRDSLSQFFSLLKSNEGCLRFFFMTGITKFSNTSIFSAFNNLEDISLDEGFGELLGYTEEEIAEYFGPYLQKAQDSLGLNQSELFSQLREQYDGFSFDRRAATHVYCPWSVLNFLKRPQEGFQNYWYTSGGQPTVLMKFLGKHVLSEPIGYSENKVVRLSDLNTSRQYDEINLDALLTQAGYLTIRSVMKNGYAVLGYPNQEVSMSMAQLYSDELLSGKPLERPEYPLITDIMAEGAAEEVIEAFNRAVSAIDYHRYPITDGASCRAYLQVLLIGAAMMPHVEVHNALGRSDMEVYAGRRHWVFEFKYAKTDDQAEGLLRQAQEQLKARRYGLSKSAQELIRVALVFSGQQRQFVDWNVV</sequence>
<name>A0A9D1LFI8_9BURK</name>
<protein>
    <submittedName>
        <fullName evidence="2">AAA family ATPase</fullName>
    </submittedName>
</protein>
<proteinExistence type="predicted"/>
<comment type="caution">
    <text evidence="2">The sequence shown here is derived from an EMBL/GenBank/DDBJ whole genome shotgun (WGS) entry which is preliminary data.</text>
</comment>
<evidence type="ECO:0000259" key="1">
    <source>
        <dbReference type="Pfam" id="PF09820"/>
    </source>
</evidence>
<dbReference type="InterPro" id="IPR027417">
    <property type="entry name" value="P-loop_NTPase"/>
</dbReference>
<accession>A0A9D1LFI8</accession>